<protein>
    <recommendedName>
        <fullName evidence="14">Kinesin-like protein KIF14</fullName>
    </recommendedName>
</protein>
<dbReference type="PANTHER" id="PTHR47117">
    <property type="entry name" value="STAR-RELATED LIPID TRANSFER PROTEIN 9"/>
    <property type="match status" value="1"/>
</dbReference>
<dbReference type="GO" id="GO:0005819">
    <property type="term" value="C:spindle"/>
    <property type="evidence" value="ECO:0007669"/>
    <property type="project" value="UniProtKB-SubCell"/>
</dbReference>
<dbReference type="FunFam" id="2.60.200.20:FF:000020">
    <property type="entry name" value="Kinesin family member 14"/>
    <property type="match status" value="1"/>
</dbReference>
<dbReference type="GO" id="GO:0043066">
    <property type="term" value="P:negative regulation of apoptotic process"/>
    <property type="evidence" value="ECO:0007669"/>
    <property type="project" value="UniProtKB-ARBA"/>
</dbReference>
<keyword evidence="4" id="KW-0963">Cytoplasm</keyword>
<organism evidence="20 21">
    <name type="scientific">Maylandia zebra</name>
    <name type="common">zebra mbuna</name>
    <dbReference type="NCBI Taxonomy" id="106582"/>
    <lineage>
        <taxon>Eukaryota</taxon>
        <taxon>Metazoa</taxon>
        <taxon>Chordata</taxon>
        <taxon>Craniata</taxon>
        <taxon>Vertebrata</taxon>
        <taxon>Euteleostomi</taxon>
        <taxon>Actinopterygii</taxon>
        <taxon>Neopterygii</taxon>
        <taxon>Teleostei</taxon>
        <taxon>Neoteleostei</taxon>
        <taxon>Acanthomorphata</taxon>
        <taxon>Ovalentaria</taxon>
        <taxon>Cichlomorphae</taxon>
        <taxon>Cichliformes</taxon>
        <taxon>Cichlidae</taxon>
        <taxon>African cichlids</taxon>
        <taxon>Pseudocrenilabrinae</taxon>
        <taxon>Haplochromini</taxon>
        <taxon>Maylandia</taxon>
        <taxon>Maylandia zebra complex</taxon>
    </lineage>
</organism>
<feature type="compositionally biased region" description="Basic and acidic residues" evidence="17">
    <location>
        <begin position="1"/>
        <end position="17"/>
    </location>
</feature>
<dbReference type="InterPro" id="IPR000253">
    <property type="entry name" value="FHA_dom"/>
</dbReference>
<keyword evidence="11" id="KW-0206">Cytoskeleton</keyword>
<feature type="binding site" evidence="15">
    <location>
        <begin position="297"/>
        <end position="304"/>
    </location>
    <ligand>
        <name>ATP</name>
        <dbReference type="ChEBI" id="CHEBI:30616"/>
    </ligand>
</feature>
<keyword evidence="9 16" id="KW-0175">Coiled coil</keyword>
<evidence type="ECO:0000313" key="20">
    <source>
        <dbReference type="Ensembl" id="ENSMZEP00005027738.1"/>
    </source>
</evidence>
<reference evidence="20" key="1">
    <citation type="submission" date="2025-08" db="UniProtKB">
        <authorList>
            <consortium name="Ensembl"/>
        </authorList>
    </citation>
    <scope>IDENTIFICATION</scope>
</reference>
<keyword evidence="5" id="KW-0597">Phosphoprotein</keyword>
<evidence type="ECO:0000256" key="5">
    <source>
        <dbReference type="ARBA" id="ARBA00022553"/>
    </source>
</evidence>
<keyword evidence="6" id="KW-0493">Microtubule</keyword>
<feature type="compositionally biased region" description="Polar residues" evidence="17">
    <location>
        <begin position="28"/>
        <end position="38"/>
    </location>
</feature>
<evidence type="ECO:0000313" key="21">
    <source>
        <dbReference type="Proteomes" id="UP000265160"/>
    </source>
</evidence>
<dbReference type="SMART" id="SM00129">
    <property type="entry name" value="KISc"/>
    <property type="match status" value="1"/>
</dbReference>
<evidence type="ECO:0000256" key="15">
    <source>
        <dbReference type="PROSITE-ProRule" id="PRU00283"/>
    </source>
</evidence>
<dbReference type="GO" id="GO:0005524">
    <property type="term" value="F:ATP binding"/>
    <property type="evidence" value="ECO:0007669"/>
    <property type="project" value="UniProtKB-UniRule"/>
</dbReference>
<proteinExistence type="inferred from homology"/>
<dbReference type="InterPro" id="IPR032405">
    <property type="entry name" value="Kinesin_assoc"/>
</dbReference>
<keyword evidence="10 15" id="KW-0505">Motor protein</keyword>
<feature type="coiled-coil region" evidence="16">
    <location>
        <begin position="602"/>
        <end position="636"/>
    </location>
</feature>
<accession>A0A3P9CZH6</accession>
<evidence type="ECO:0000256" key="4">
    <source>
        <dbReference type="ARBA" id="ARBA00022490"/>
    </source>
</evidence>
<dbReference type="SUPFAM" id="SSF49879">
    <property type="entry name" value="SMAD/FHA domain"/>
    <property type="match status" value="1"/>
</dbReference>
<dbReference type="PROSITE" id="PS50067">
    <property type="entry name" value="KINESIN_MOTOR_2"/>
    <property type="match status" value="1"/>
</dbReference>
<sequence>SMNSKGEKNSRSSDKSRPVNRTYVVSALSKSGSGQQTPYRARLTLQRRQSTTAAPEKRLTLQRRTRTPSMDKSGRGQNTDETHTFKTPTRKTPFERIAAKRDVFERLAGKEAPKPALVKSASLERPKPRAQQAENTKPFPAPRISKTTSGVRRPDTTLQVIKTKTSNQKGDVTQVRTSDPAPPEQILPSTSEGLKQQDLLKMENSAVTVAVRVRPFSARLVEKAEKSSQVIFMNGQETVVQHPESKQSYSFTYDFSFCSVDASDSNFACQQTVYETLAKPLLLRAFEGFNTCLFAYGQTGSGKSYTMMGFEEEVGVIPKFCHELFSKLASIKSEEVKCHVEMSYFEVYNEKIHDLLVTREEPNQRTMPLRVREHPVHGPYVADLNILGWYLFQNCSQRATAATGMNDKSSRSHSVFTLVMTQTKTELVEGEEHDHSITSRINLIDLAGSERCHSAQTSGDRLREGASINKSLLTLGKVISALSEQALTKKKVFIPYRDSVLTWLLKESLGGNSKTAMIATLSPAGSNVEESLSTLRYAQQARTIINVAKVNEDTNAKLIRELKAEVEKLLAAQMSSQGVEPERVRLFQQEISTLKNKLCQQEREMIEANRAWREKLEQAEIRKREETKELQKAGVTFKVDNRLPNLVNLNEDPQLSEMLLYMIKEGRTTVGKSNSSHDIQLTGALIADQHCVISNIHDTVSIIPMENAKTFVNGNLISESTVLHHGDRVILGGDHYFRFNHPAEVQSGKRASCWTGEGDGHKDFEFAKNELLAAQRALLEAEIEEAHLKAKQEMMQGIQMAKEVAQKELSDQKVLYEEKIRALERELNEENERKRQQELEKQRVASQMAELKTAKLELEQEVDVQRKRLRIHMETQAMEEHRVRQARIVEALEAEKKKIGKELEEIQKKRALRENHTPQHVSPQWDAMKLSLMIEEANKISAKLKKHTVFSRHESSENEKCGGVLQVRVQNTKLGIATFWCLEKFQNNIAAMRELERGDSSSKDDNVFYDPDDEWEQDISASSSSAASFSRRRSRSLLKSRRISGRLYEIRVHPIQSLYSGSSQSWRKAASCCLSKMRHCYMNINFQTCMQHSVLQLLNTRLHLLFVTNDHHPLFSVSDPGLMVFVGNLVAQTELVKATTAIENAVFVTMQWLASVKPSSGLLYTIAEELKSQVKKMGGFFQMLIQGCESEITSMVKEARRKTSQCLDKTLLASQNWLHLVNSKFLHIIVGSLLCFVCNLTDEVTSMSCLFAVLLSLCVSANVCKQERESEPQEAEEGEEDALALLLQKLRTTSTKLFQLNQAIRQLHSSLSTALRGKAFDSQCQDTYTNSVPGALLLGKDFKKSSAKERAATHSTVRHRVVSKIVYALAPGVQSNSSPHWV</sequence>
<evidence type="ECO:0000256" key="9">
    <source>
        <dbReference type="ARBA" id="ARBA00023054"/>
    </source>
</evidence>
<dbReference type="InterPro" id="IPR056523">
    <property type="entry name" value="4HB_KIF14"/>
</dbReference>
<dbReference type="Gene3D" id="3.40.850.10">
    <property type="entry name" value="Kinesin motor domain"/>
    <property type="match status" value="1"/>
</dbReference>
<dbReference type="PROSITE" id="PS00411">
    <property type="entry name" value="KINESIN_MOTOR_1"/>
    <property type="match status" value="1"/>
</dbReference>
<evidence type="ECO:0000256" key="11">
    <source>
        <dbReference type="ARBA" id="ARBA00023212"/>
    </source>
</evidence>
<keyword evidence="7 15" id="KW-0547">Nucleotide-binding</keyword>
<comment type="subunit">
    <text evidence="13">Directly interacts with PRC1 within a complex also containing KIF4A, KIF20A and KIF23; targets to the central spindle. Directly interacts with CIT depending on the activation state of the kinase (stronger interaction with the kinase-dead form); targets to the midbody. Interacts with ARRB2; the interaction is detected in the nucleus upon OR1D2 stimulation. Interacts with AKT1; the interaction is detected in the plasma membrane upon INS stimulation and promotes AKT1 phosphorylation. Interacts with SVIL; at midbody during cytokinesis. Interacts with RADIL (via PDZ domain); recruits RADIL to the microtubule network restricting RADIL from interaction with activated RAP1A.</text>
</comment>
<evidence type="ECO:0000256" key="14">
    <source>
        <dbReference type="ARBA" id="ARBA00073220"/>
    </source>
</evidence>
<feature type="region of interest" description="Disordered" evidence="17">
    <location>
        <begin position="115"/>
        <end position="153"/>
    </location>
</feature>
<name>A0A3P9CZH6_9CICH</name>
<dbReference type="InterPro" id="IPR027417">
    <property type="entry name" value="P-loop_NTPase"/>
</dbReference>
<keyword evidence="12" id="KW-0539">Nucleus</keyword>
<feature type="domain" description="Kinesin motor" evidence="19">
    <location>
        <begin position="206"/>
        <end position="544"/>
    </location>
</feature>
<dbReference type="PANTHER" id="PTHR47117:SF7">
    <property type="entry name" value="KINESIN-LIKE PROTEIN KIF14"/>
    <property type="match status" value="1"/>
</dbReference>
<feature type="region of interest" description="Disordered" evidence="17">
    <location>
        <begin position="165"/>
        <end position="193"/>
    </location>
</feature>
<evidence type="ECO:0000256" key="1">
    <source>
        <dbReference type="ARBA" id="ARBA00004123"/>
    </source>
</evidence>
<dbReference type="PROSITE" id="PS50006">
    <property type="entry name" value="FHA_DOMAIN"/>
    <property type="match status" value="1"/>
</dbReference>
<keyword evidence="21" id="KW-1185">Reference proteome</keyword>
<dbReference type="Proteomes" id="UP000265160">
    <property type="component" value="Unplaced"/>
</dbReference>
<dbReference type="GO" id="GO:0005634">
    <property type="term" value="C:nucleus"/>
    <property type="evidence" value="ECO:0007669"/>
    <property type="project" value="UniProtKB-SubCell"/>
</dbReference>
<dbReference type="GO" id="GO:0007018">
    <property type="term" value="P:microtubule-based movement"/>
    <property type="evidence" value="ECO:0007669"/>
    <property type="project" value="InterPro"/>
</dbReference>
<dbReference type="Pfam" id="PF16183">
    <property type="entry name" value="Kinesin_assoc"/>
    <property type="match status" value="1"/>
</dbReference>
<dbReference type="PRINTS" id="PR00380">
    <property type="entry name" value="KINESINHEAVY"/>
</dbReference>
<evidence type="ECO:0000256" key="16">
    <source>
        <dbReference type="SAM" id="Coils"/>
    </source>
</evidence>
<dbReference type="SMART" id="SM00240">
    <property type="entry name" value="FHA"/>
    <property type="match status" value="1"/>
</dbReference>
<dbReference type="GO" id="GO:0003777">
    <property type="term" value="F:microtubule motor activity"/>
    <property type="evidence" value="ECO:0007669"/>
    <property type="project" value="InterPro"/>
</dbReference>
<dbReference type="GO" id="GO:0008017">
    <property type="term" value="F:microtubule binding"/>
    <property type="evidence" value="ECO:0007669"/>
    <property type="project" value="InterPro"/>
</dbReference>
<feature type="compositionally biased region" description="Polar residues" evidence="17">
    <location>
        <begin position="165"/>
        <end position="177"/>
    </location>
</feature>
<evidence type="ECO:0000256" key="3">
    <source>
        <dbReference type="ARBA" id="ARBA00004214"/>
    </source>
</evidence>
<feature type="region of interest" description="Disordered" evidence="17">
    <location>
        <begin position="1"/>
        <end position="87"/>
    </location>
</feature>
<keyword evidence="8 15" id="KW-0067">ATP-binding</keyword>
<dbReference type="InterPro" id="IPR019821">
    <property type="entry name" value="Kinesin_motor_CS"/>
</dbReference>
<dbReference type="InterPro" id="IPR001752">
    <property type="entry name" value="Kinesin_motor_dom"/>
</dbReference>
<evidence type="ECO:0000256" key="10">
    <source>
        <dbReference type="ARBA" id="ARBA00023175"/>
    </source>
</evidence>
<dbReference type="InterPro" id="IPR008984">
    <property type="entry name" value="SMAD_FHA_dom_sf"/>
</dbReference>
<evidence type="ECO:0000256" key="13">
    <source>
        <dbReference type="ARBA" id="ARBA00064520"/>
    </source>
</evidence>
<dbReference type="FunFam" id="3.40.850.10:FF:000042">
    <property type="entry name" value="Kinesin family member 14"/>
    <property type="match status" value="1"/>
</dbReference>
<evidence type="ECO:0000259" key="19">
    <source>
        <dbReference type="PROSITE" id="PS50067"/>
    </source>
</evidence>
<comment type="similarity">
    <text evidence="15">Belongs to the TRAFAC class myosin-kinesin ATPase superfamily. Kinesin family.</text>
</comment>
<dbReference type="Pfam" id="PF23313">
    <property type="entry name" value="4HB_KIF14"/>
    <property type="match status" value="1"/>
</dbReference>
<feature type="compositionally biased region" description="Basic and acidic residues" evidence="17">
    <location>
        <begin position="72"/>
        <end position="84"/>
    </location>
</feature>
<feature type="coiled-coil region" evidence="16">
    <location>
        <begin position="764"/>
        <end position="909"/>
    </location>
</feature>
<evidence type="ECO:0000256" key="7">
    <source>
        <dbReference type="ARBA" id="ARBA00022741"/>
    </source>
</evidence>
<comment type="subcellular location">
    <subcellularLocation>
        <location evidence="2">Cytoplasm</location>
        <location evidence="2">Cytoskeleton</location>
        <location evidence="2">Spindle</location>
    </subcellularLocation>
    <subcellularLocation>
        <location evidence="3">Midbody</location>
    </subcellularLocation>
    <subcellularLocation>
        <location evidence="1">Nucleus</location>
    </subcellularLocation>
</comment>
<dbReference type="Pfam" id="PF00225">
    <property type="entry name" value="Kinesin"/>
    <property type="match status" value="1"/>
</dbReference>
<dbReference type="Pfam" id="PF00498">
    <property type="entry name" value="FHA"/>
    <property type="match status" value="1"/>
</dbReference>
<evidence type="ECO:0000259" key="18">
    <source>
        <dbReference type="PROSITE" id="PS50006"/>
    </source>
</evidence>
<dbReference type="GO" id="GO:0005874">
    <property type="term" value="C:microtubule"/>
    <property type="evidence" value="ECO:0007669"/>
    <property type="project" value="UniProtKB-KW"/>
</dbReference>
<dbReference type="Gene3D" id="2.60.200.20">
    <property type="match status" value="1"/>
</dbReference>
<evidence type="ECO:0000256" key="17">
    <source>
        <dbReference type="SAM" id="MobiDB-lite"/>
    </source>
</evidence>
<feature type="domain" description="FHA" evidence="18">
    <location>
        <begin position="668"/>
        <end position="717"/>
    </location>
</feature>
<dbReference type="GeneTree" id="ENSGT00940000156834"/>
<evidence type="ECO:0000256" key="12">
    <source>
        <dbReference type="ARBA" id="ARBA00023242"/>
    </source>
</evidence>
<reference evidence="20" key="2">
    <citation type="submission" date="2025-09" db="UniProtKB">
        <authorList>
            <consortium name="Ensembl"/>
        </authorList>
    </citation>
    <scope>IDENTIFICATION</scope>
</reference>
<dbReference type="InterPro" id="IPR036961">
    <property type="entry name" value="Kinesin_motor_dom_sf"/>
</dbReference>
<evidence type="ECO:0000256" key="8">
    <source>
        <dbReference type="ARBA" id="ARBA00022840"/>
    </source>
</evidence>
<dbReference type="SUPFAM" id="SSF52540">
    <property type="entry name" value="P-loop containing nucleoside triphosphate hydrolases"/>
    <property type="match status" value="1"/>
</dbReference>
<dbReference type="Ensembl" id="ENSMZET00005028618.1">
    <property type="protein sequence ID" value="ENSMZEP00005027738.1"/>
    <property type="gene ID" value="ENSMZEG00005020668.1"/>
</dbReference>
<evidence type="ECO:0000256" key="6">
    <source>
        <dbReference type="ARBA" id="ARBA00022701"/>
    </source>
</evidence>
<evidence type="ECO:0000256" key="2">
    <source>
        <dbReference type="ARBA" id="ARBA00004186"/>
    </source>
</evidence>
<dbReference type="CDD" id="cd22707">
    <property type="entry name" value="FHA_KIF14"/>
    <property type="match status" value="1"/>
</dbReference>
<dbReference type="GO" id="GO:0030496">
    <property type="term" value="C:midbody"/>
    <property type="evidence" value="ECO:0007669"/>
    <property type="project" value="UniProtKB-SubCell"/>
</dbReference>